<dbReference type="WBParaSite" id="GPUH_0000873801-mRNA-1">
    <property type="protein sequence ID" value="GPUH_0000873801-mRNA-1"/>
    <property type="gene ID" value="GPUH_0000873801"/>
</dbReference>
<evidence type="ECO:0000256" key="3">
    <source>
        <dbReference type="ARBA" id="ARBA00022801"/>
    </source>
</evidence>
<dbReference type="PROSITE" id="PS51195">
    <property type="entry name" value="Q_MOTIF"/>
    <property type="match status" value="1"/>
</dbReference>
<feature type="domain" description="DEAD-box RNA helicase Q" evidence="7">
    <location>
        <begin position="144"/>
        <end position="172"/>
    </location>
</feature>
<evidence type="ECO:0000256" key="6">
    <source>
        <dbReference type="PROSITE-ProRule" id="PRU00552"/>
    </source>
</evidence>
<keyword evidence="9" id="KW-1185">Reference proteome</keyword>
<evidence type="ECO:0000313" key="8">
    <source>
        <dbReference type="EMBL" id="VDK64779.1"/>
    </source>
</evidence>
<dbReference type="InterPro" id="IPR014014">
    <property type="entry name" value="RNA_helicase_DEAD_Q_motif"/>
</dbReference>
<dbReference type="GO" id="GO:0005524">
    <property type="term" value="F:ATP binding"/>
    <property type="evidence" value="ECO:0007669"/>
    <property type="project" value="UniProtKB-KW"/>
</dbReference>
<reference evidence="8 9" key="2">
    <citation type="submission" date="2018-11" db="EMBL/GenBank/DDBJ databases">
        <authorList>
            <consortium name="Pathogen Informatics"/>
        </authorList>
    </citation>
    <scope>NUCLEOTIDE SEQUENCE [LARGE SCALE GENOMIC DNA]</scope>
</reference>
<dbReference type="EMBL" id="UYRT01026234">
    <property type="protein sequence ID" value="VDK64779.1"/>
    <property type="molecule type" value="Genomic_DNA"/>
</dbReference>
<evidence type="ECO:0000259" key="7">
    <source>
        <dbReference type="PROSITE" id="PS51195"/>
    </source>
</evidence>
<evidence type="ECO:0000256" key="2">
    <source>
        <dbReference type="ARBA" id="ARBA00022741"/>
    </source>
</evidence>
<dbReference type="GO" id="GO:0003724">
    <property type="term" value="F:RNA helicase activity"/>
    <property type="evidence" value="ECO:0007669"/>
    <property type="project" value="UniProtKB-EC"/>
</dbReference>
<keyword evidence="4" id="KW-0347">Helicase</keyword>
<dbReference type="GO" id="GO:0016787">
    <property type="term" value="F:hydrolase activity"/>
    <property type="evidence" value="ECO:0007669"/>
    <property type="project" value="UniProtKB-KW"/>
</dbReference>
<keyword evidence="2" id="KW-0547">Nucleotide-binding</keyword>
<gene>
    <name evidence="8" type="ORF">GPUH_LOCUS8729</name>
</gene>
<dbReference type="InterPro" id="IPR027417">
    <property type="entry name" value="P-loop_NTPase"/>
</dbReference>
<keyword evidence="5" id="KW-0067">ATP-binding</keyword>
<dbReference type="Proteomes" id="UP000271098">
    <property type="component" value="Unassembled WGS sequence"/>
</dbReference>
<protein>
    <recommendedName>
        <fullName evidence="1">RNA helicase</fullName>
        <ecNumber evidence="1">3.6.4.13</ecNumber>
    </recommendedName>
</protein>
<evidence type="ECO:0000313" key="10">
    <source>
        <dbReference type="WBParaSite" id="GPUH_0000873801-mRNA-1"/>
    </source>
</evidence>
<dbReference type="Gene3D" id="3.40.50.300">
    <property type="entry name" value="P-loop containing nucleotide triphosphate hydrolases"/>
    <property type="match status" value="1"/>
</dbReference>
<name>A0A183DJ37_9BILA</name>
<evidence type="ECO:0000256" key="5">
    <source>
        <dbReference type="ARBA" id="ARBA00022840"/>
    </source>
</evidence>
<organism evidence="10">
    <name type="scientific">Gongylonema pulchrum</name>
    <dbReference type="NCBI Taxonomy" id="637853"/>
    <lineage>
        <taxon>Eukaryota</taxon>
        <taxon>Metazoa</taxon>
        <taxon>Ecdysozoa</taxon>
        <taxon>Nematoda</taxon>
        <taxon>Chromadorea</taxon>
        <taxon>Rhabditida</taxon>
        <taxon>Spirurina</taxon>
        <taxon>Spiruromorpha</taxon>
        <taxon>Spiruroidea</taxon>
        <taxon>Gongylonematidae</taxon>
        <taxon>Gongylonema</taxon>
    </lineage>
</organism>
<accession>A0A183DJ37</accession>
<proteinExistence type="predicted"/>
<sequence>MGWCCRPAEKSVLLAQNCGPSSAKKVSKKIDPAWMGFHLSPFAHLYRMRRKNIPCSYCLKALIRDCTSTSSPPVIAHPHPDIQSYSKEQAVEPLIAKPRNYRAGLGSCIHPTKEQEIHGGESARNEEGSSVPTDVISYLSSSNFASLQDSVSKATLQSIAEMGFVKMTEIQAKCIPPLLEVIHFALFH</sequence>
<reference evidence="10" key="1">
    <citation type="submission" date="2016-06" db="UniProtKB">
        <authorList>
            <consortium name="WormBaseParasite"/>
        </authorList>
    </citation>
    <scope>IDENTIFICATION</scope>
</reference>
<dbReference type="EC" id="3.6.4.13" evidence="1"/>
<evidence type="ECO:0000256" key="1">
    <source>
        <dbReference type="ARBA" id="ARBA00012552"/>
    </source>
</evidence>
<dbReference type="OrthoDB" id="10259640at2759"/>
<dbReference type="AlphaFoldDB" id="A0A183DJ37"/>
<evidence type="ECO:0000313" key="9">
    <source>
        <dbReference type="Proteomes" id="UP000271098"/>
    </source>
</evidence>
<feature type="short sequence motif" description="Q motif" evidence="6">
    <location>
        <begin position="144"/>
        <end position="172"/>
    </location>
</feature>
<evidence type="ECO:0000256" key="4">
    <source>
        <dbReference type="ARBA" id="ARBA00022806"/>
    </source>
</evidence>
<keyword evidence="3" id="KW-0378">Hydrolase</keyword>